<keyword evidence="3" id="KW-1185">Reference proteome</keyword>
<dbReference type="EMBL" id="JAPDDS010000013">
    <property type="protein sequence ID" value="MCW1886907.1"/>
    <property type="molecule type" value="Genomic_DNA"/>
</dbReference>
<feature type="signal peptide" evidence="1">
    <location>
        <begin position="1"/>
        <end position="22"/>
    </location>
</feature>
<organism evidence="2 3">
    <name type="scientific">Luteolibacter flavescens</name>
    <dbReference type="NCBI Taxonomy" id="1859460"/>
    <lineage>
        <taxon>Bacteria</taxon>
        <taxon>Pseudomonadati</taxon>
        <taxon>Verrucomicrobiota</taxon>
        <taxon>Verrucomicrobiia</taxon>
        <taxon>Verrucomicrobiales</taxon>
        <taxon>Verrucomicrobiaceae</taxon>
        <taxon>Luteolibacter</taxon>
    </lineage>
</organism>
<dbReference type="Proteomes" id="UP001207930">
    <property type="component" value="Unassembled WGS sequence"/>
</dbReference>
<keyword evidence="1" id="KW-0732">Signal</keyword>
<sequence length="349" mass="38556">MRLPRLLRCISFLVLVFARSLAEEPAPAETKASLLTPKDKPVSLEEIEKLAPGAKVTRSEGAEGLIRFTAEWDEATVNINFKPDFDRETQTVGALGFISKFPEEDRKTPDARKLAAFIPSVQQAYGIILPRGFDSKGQASALLRDLAKQLDGYVISGGSFYDSLGFRVLGSPFDSPFLGRAGRGLYRPDPATPTAKILAGAWDATFGMKSVMEDATMQVWMESVDVFGEDGSHRSKGTMELLLTPTDAEEGFIMSLDFENTGGWEEKDGKIVIHAEKTTTANHQAEIEELKEVIEEMAAEMRKTTDPDLNWMIYRNPDLILFEESEVGITGQMKRKEASVEPKAPAMPK</sequence>
<dbReference type="RefSeq" id="WP_264502862.1">
    <property type="nucleotide sequence ID" value="NZ_JAPDDS010000013.1"/>
</dbReference>
<reference evidence="2 3" key="1">
    <citation type="submission" date="2022-10" db="EMBL/GenBank/DDBJ databases">
        <title>Luteolibacter flavescens strain MCCC 1K03193, whole genome shotgun sequencing project.</title>
        <authorList>
            <person name="Zhao G."/>
            <person name="Shen L."/>
        </authorList>
    </citation>
    <scope>NUCLEOTIDE SEQUENCE [LARGE SCALE GENOMIC DNA]</scope>
    <source>
        <strain evidence="2 3">MCCC 1K03193</strain>
    </source>
</reference>
<evidence type="ECO:0000313" key="3">
    <source>
        <dbReference type="Proteomes" id="UP001207930"/>
    </source>
</evidence>
<proteinExistence type="predicted"/>
<protein>
    <submittedName>
        <fullName evidence="2">Uncharacterized protein</fullName>
    </submittedName>
</protein>
<name>A0ABT3FTP6_9BACT</name>
<feature type="chain" id="PRO_5045327550" evidence="1">
    <location>
        <begin position="23"/>
        <end position="349"/>
    </location>
</feature>
<evidence type="ECO:0000256" key="1">
    <source>
        <dbReference type="SAM" id="SignalP"/>
    </source>
</evidence>
<gene>
    <name evidence="2" type="ORF">OKA04_19360</name>
</gene>
<accession>A0ABT3FTP6</accession>
<comment type="caution">
    <text evidence="2">The sequence shown here is derived from an EMBL/GenBank/DDBJ whole genome shotgun (WGS) entry which is preliminary data.</text>
</comment>
<evidence type="ECO:0000313" key="2">
    <source>
        <dbReference type="EMBL" id="MCW1886907.1"/>
    </source>
</evidence>